<name>A0A173TE09_9FIRM</name>
<evidence type="ECO:0000313" key="2">
    <source>
        <dbReference type="EMBL" id="CUN00356.1"/>
    </source>
</evidence>
<reference evidence="2 3" key="1">
    <citation type="submission" date="2015-09" db="EMBL/GenBank/DDBJ databases">
        <authorList>
            <consortium name="Pathogen Informatics"/>
        </authorList>
    </citation>
    <scope>NUCLEOTIDE SEQUENCE [LARGE SCALE GENOMIC DNA]</scope>
    <source>
        <strain evidence="2 3">2789STDY5834962</strain>
    </source>
</reference>
<organism evidence="2 3">
    <name type="scientific">Coprococcus comes</name>
    <dbReference type="NCBI Taxonomy" id="410072"/>
    <lineage>
        <taxon>Bacteria</taxon>
        <taxon>Bacillati</taxon>
        <taxon>Bacillota</taxon>
        <taxon>Clostridia</taxon>
        <taxon>Lachnospirales</taxon>
        <taxon>Lachnospiraceae</taxon>
        <taxon>Coprococcus</taxon>
    </lineage>
</organism>
<keyword evidence="1" id="KW-1277">Toxin-antitoxin system</keyword>
<evidence type="ECO:0000313" key="3">
    <source>
        <dbReference type="Proteomes" id="UP000095727"/>
    </source>
</evidence>
<accession>A0A173TE09</accession>
<proteinExistence type="predicted"/>
<dbReference type="Gene3D" id="3.30.2310.20">
    <property type="entry name" value="RelE-like"/>
    <property type="match status" value="1"/>
</dbReference>
<dbReference type="EMBL" id="CYXR01000014">
    <property type="protein sequence ID" value="CUN00356.1"/>
    <property type="molecule type" value="Genomic_DNA"/>
</dbReference>
<dbReference type="Pfam" id="PF05016">
    <property type="entry name" value="ParE_toxin"/>
    <property type="match status" value="1"/>
</dbReference>
<gene>
    <name evidence="2" type="ORF">ERS852574_02087</name>
</gene>
<dbReference type="InterPro" id="IPR007712">
    <property type="entry name" value="RelE/ParE_toxin"/>
</dbReference>
<evidence type="ECO:0000256" key="1">
    <source>
        <dbReference type="ARBA" id="ARBA00022649"/>
    </source>
</evidence>
<dbReference type="InterPro" id="IPR035093">
    <property type="entry name" value="RelE/ParE_toxin_dom_sf"/>
</dbReference>
<dbReference type="AlphaFoldDB" id="A0A173TE09"/>
<dbReference type="Proteomes" id="UP000095727">
    <property type="component" value="Unassembled WGS sequence"/>
</dbReference>
<protein>
    <submittedName>
        <fullName evidence="2">Plasmid stabilisation system protein</fullName>
    </submittedName>
</protein>
<dbReference type="RefSeq" id="WP_055157203.1">
    <property type="nucleotide sequence ID" value="NZ_CYXR01000014.1"/>
</dbReference>
<sequence>MENKSYQLRYLPIFETDLLSTVNYITNVLKNDDAALRLVDDIESAILKRLENPLAFEPYRSAKMREYPYYRIYVRNYVVYYVVIGNVMEVRRLIYSARDTDRYL</sequence>